<feature type="non-terminal residue" evidence="1">
    <location>
        <position position="1"/>
    </location>
</feature>
<dbReference type="AlphaFoldDB" id="A0A4Y2MAK1"/>
<dbReference type="Proteomes" id="UP000499080">
    <property type="component" value="Unassembled WGS sequence"/>
</dbReference>
<reference evidence="1 2" key="1">
    <citation type="journal article" date="2019" name="Sci. Rep.">
        <title>Orb-weaving spider Araneus ventricosus genome elucidates the spidroin gene catalogue.</title>
        <authorList>
            <person name="Kono N."/>
            <person name="Nakamura H."/>
            <person name="Ohtoshi R."/>
            <person name="Moran D.A.P."/>
            <person name="Shinohara A."/>
            <person name="Yoshida Y."/>
            <person name="Fujiwara M."/>
            <person name="Mori M."/>
            <person name="Tomita M."/>
            <person name="Arakawa K."/>
        </authorList>
    </citation>
    <scope>NUCLEOTIDE SEQUENCE [LARGE SCALE GENOMIC DNA]</scope>
</reference>
<comment type="caution">
    <text evidence="1">The sequence shown here is derived from an EMBL/GenBank/DDBJ whole genome shotgun (WGS) entry which is preliminary data.</text>
</comment>
<gene>
    <name evidence="1" type="ORF">AVEN_108432_1</name>
</gene>
<keyword evidence="2" id="KW-1185">Reference proteome</keyword>
<accession>A0A4Y2MAK1</accession>
<evidence type="ECO:0000313" key="2">
    <source>
        <dbReference type="Proteomes" id="UP000499080"/>
    </source>
</evidence>
<sequence length="50" mass="5435">IKVDPTECSPSAHYQFCTVLWSRDGGTQSGVAAQDGDHYGFRLSSVSFLI</sequence>
<proteinExistence type="predicted"/>
<evidence type="ECO:0000313" key="1">
    <source>
        <dbReference type="EMBL" id="GBN24131.1"/>
    </source>
</evidence>
<protein>
    <submittedName>
        <fullName evidence="1">Uncharacterized protein</fullName>
    </submittedName>
</protein>
<dbReference type="EMBL" id="BGPR01007080">
    <property type="protein sequence ID" value="GBN24131.1"/>
    <property type="molecule type" value="Genomic_DNA"/>
</dbReference>
<name>A0A4Y2MAK1_ARAVE</name>
<organism evidence="1 2">
    <name type="scientific">Araneus ventricosus</name>
    <name type="common">Orbweaver spider</name>
    <name type="synonym">Epeira ventricosa</name>
    <dbReference type="NCBI Taxonomy" id="182803"/>
    <lineage>
        <taxon>Eukaryota</taxon>
        <taxon>Metazoa</taxon>
        <taxon>Ecdysozoa</taxon>
        <taxon>Arthropoda</taxon>
        <taxon>Chelicerata</taxon>
        <taxon>Arachnida</taxon>
        <taxon>Araneae</taxon>
        <taxon>Araneomorphae</taxon>
        <taxon>Entelegynae</taxon>
        <taxon>Araneoidea</taxon>
        <taxon>Araneidae</taxon>
        <taxon>Araneus</taxon>
    </lineage>
</organism>